<reference evidence="2" key="1">
    <citation type="journal article" date="2019" name="Int. J. Syst. Evol. Microbiol.">
        <title>The Global Catalogue of Microorganisms (GCM) 10K type strain sequencing project: providing services to taxonomists for standard genome sequencing and annotation.</title>
        <authorList>
            <consortium name="The Broad Institute Genomics Platform"/>
            <consortium name="The Broad Institute Genome Sequencing Center for Infectious Disease"/>
            <person name="Wu L."/>
            <person name="Ma J."/>
        </authorList>
    </citation>
    <scope>NUCLEOTIDE SEQUENCE [LARGE SCALE GENOMIC DNA]</scope>
    <source>
        <strain evidence="2">LMG 29247</strain>
    </source>
</reference>
<dbReference type="RefSeq" id="WP_147914690.1">
    <property type="nucleotide sequence ID" value="NZ_JBHUEJ010000049.1"/>
</dbReference>
<evidence type="ECO:0000313" key="2">
    <source>
        <dbReference type="Proteomes" id="UP001597304"/>
    </source>
</evidence>
<protein>
    <recommendedName>
        <fullName evidence="3">DNA polymerase III beta sliding clamp central domain-containing protein</fullName>
    </recommendedName>
</protein>
<dbReference type="Proteomes" id="UP001597304">
    <property type="component" value="Unassembled WGS sequence"/>
</dbReference>
<dbReference type="InterPro" id="IPR046938">
    <property type="entry name" value="DNA_clamp_sf"/>
</dbReference>
<comment type="caution">
    <text evidence="1">The sequence shown here is derived from an EMBL/GenBank/DDBJ whole genome shotgun (WGS) entry which is preliminary data.</text>
</comment>
<gene>
    <name evidence="1" type="ORF">ACFSF0_19565</name>
</gene>
<evidence type="ECO:0008006" key="3">
    <source>
        <dbReference type="Google" id="ProtNLM"/>
    </source>
</evidence>
<name>A0ABW4KXL3_9BURK</name>
<evidence type="ECO:0000313" key="1">
    <source>
        <dbReference type="EMBL" id="MFD1712800.1"/>
    </source>
</evidence>
<proteinExistence type="predicted"/>
<dbReference type="SUPFAM" id="SSF55979">
    <property type="entry name" value="DNA clamp"/>
    <property type="match status" value="1"/>
</dbReference>
<keyword evidence="2" id="KW-1185">Reference proteome</keyword>
<dbReference type="EMBL" id="JBHUEJ010000049">
    <property type="protein sequence ID" value="MFD1712800.1"/>
    <property type="molecule type" value="Genomic_DNA"/>
</dbReference>
<organism evidence="1 2">
    <name type="scientific">Ottowia flava</name>
    <dbReference type="NCBI Taxonomy" id="2675430"/>
    <lineage>
        <taxon>Bacteria</taxon>
        <taxon>Pseudomonadati</taxon>
        <taxon>Pseudomonadota</taxon>
        <taxon>Betaproteobacteria</taxon>
        <taxon>Burkholderiales</taxon>
        <taxon>Comamonadaceae</taxon>
        <taxon>Ottowia</taxon>
    </lineage>
</organism>
<dbReference type="Gene3D" id="3.10.150.10">
    <property type="entry name" value="DNA Polymerase III, subunit A, domain 2"/>
    <property type="match status" value="1"/>
</dbReference>
<sequence length="212" mass="22820">MKIFIEPKYVAAAVQCMGKTDIRDWVNGALIETGPQGAFLVTTDGHALFAHHIGAESMPSAQVVVPRELIAKITPTAKGLVAITVTQNEKSEHNRKGLRTVTVNDKSAFEVAGEYRDWRRVVPARTTGQAGYFQPDHLAAVYAARDAINRGTKPPFKSRSDLSHNGTDSPGMMLIDSRAFAIVMPTRGTNEQVCVPAWIAAVPAAEPDAVAA</sequence>
<accession>A0ABW4KXL3</accession>